<evidence type="ECO:0000259" key="1">
    <source>
        <dbReference type="PROSITE" id="PS51094"/>
    </source>
</evidence>
<evidence type="ECO:0000313" key="3">
    <source>
        <dbReference type="Proteomes" id="UP000295188"/>
    </source>
</evidence>
<dbReference type="EMBL" id="SMAA01000005">
    <property type="protein sequence ID" value="TCS79950.1"/>
    <property type="molecule type" value="Genomic_DNA"/>
</dbReference>
<keyword evidence="3" id="KW-1185">Reference proteome</keyword>
<organism evidence="2 3">
    <name type="scientific">Pectinatus cerevisiiphilus</name>
    <dbReference type="NCBI Taxonomy" id="86956"/>
    <lineage>
        <taxon>Bacteria</taxon>
        <taxon>Bacillati</taxon>
        <taxon>Bacillota</taxon>
        <taxon>Negativicutes</taxon>
        <taxon>Selenomonadales</taxon>
        <taxon>Selenomonadaceae</taxon>
        <taxon>Pectinatus</taxon>
    </lineage>
</organism>
<dbReference type="Gene3D" id="3.40.930.10">
    <property type="entry name" value="Mannitol-specific EII, Chain A"/>
    <property type="match status" value="1"/>
</dbReference>
<name>A0A4R3KAF2_9FIRM</name>
<dbReference type="InterPro" id="IPR002178">
    <property type="entry name" value="PTS_EIIA_type-2_dom"/>
</dbReference>
<dbReference type="InterPro" id="IPR051541">
    <property type="entry name" value="PTS_SugarTrans_NitroReg"/>
</dbReference>
<sequence length="155" mass="17395">MEKTFQFDTSVNQIALEANNAKDALKKISSLLYDFGYVKSTYPEAIITREKSFPTGLPFEKCGIALPHTDCCHVNKPMISISTLKTPVVFKNMGDASQDVSVKMIFMLAMKKSENQLQLLSELMENLQDNILMENLLQAHSSEELTKLMSGRITV</sequence>
<dbReference type="PANTHER" id="PTHR47738">
    <property type="entry name" value="PTS SYSTEM FRUCTOSE-LIKE EIIA COMPONENT-RELATED"/>
    <property type="match status" value="1"/>
</dbReference>
<dbReference type="InterPro" id="IPR016152">
    <property type="entry name" value="PTrfase/Anion_transptr"/>
</dbReference>
<feature type="domain" description="PTS EIIA type-2" evidence="1">
    <location>
        <begin position="5"/>
        <end position="152"/>
    </location>
</feature>
<dbReference type="PROSITE" id="PS51094">
    <property type="entry name" value="PTS_EIIA_TYPE_2"/>
    <property type="match status" value="1"/>
</dbReference>
<dbReference type="Pfam" id="PF00359">
    <property type="entry name" value="PTS_EIIA_2"/>
    <property type="match status" value="1"/>
</dbReference>
<reference evidence="2 3" key="1">
    <citation type="submission" date="2019-03" db="EMBL/GenBank/DDBJ databases">
        <title>Genomic Encyclopedia of Type Strains, Phase IV (KMG-IV): sequencing the most valuable type-strain genomes for metagenomic binning, comparative biology and taxonomic classification.</title>
        <authorList>
            <person name="Goeker M."/>
        </authorList>
    </citation>
    <scope>NUCLEOTIDE SEQUENCE [LARGE SCALE GENOMIC DNA]</scope>
    <source>
        <strain evidence="2 3">DSM 20467</strain>
    </source>
</reference>
<dbReference type="Proteomes" id="UP000295188">
    <property type="component" value="Unassembled WGS sequence"/>
</dbReference>
<dbReference type="RefSeq" id="WP_132548207.1">
    <property type="nucleotide sequence ID" value="NZ_SMAA01000005.1"/>
</dbReference>
<accession>A0A4R3KAF2</accession>
<dbReference type="OrthoDB" id="1633991at2"/>
<gene>
    <name evidence="2" type="ORF">EDC37_10517</name>
</gene>
<dbReference type="AlphaFoldDB" id="A0A4R3KAF2"/>
<dbReference type="SUPFAM" id="SSF55804">
    <property type="entry name" value="Phoshotransferase/anion transport protein"/>
    <property type="match status" value="1"/>
</dbReference>
<proteinExistence type="predicted"/>
<protein>
    <submittedName>
        <fullName evidence="2">PTS system IIA component (Gat family)</fullName>
    </submittedName>
</protein>
<dbReference type="PANTHER" id="PTHR47738:SF3">
    <property type="entry name" value="PHOSPHOTRANSFERASE SYSTEM MANNITOL_FRUCTOSE-SPECIFIC IIA DOMAIN CONTAINING PROTEIN"/>
    <property type="match status" value="1"/>
</dbReference>
<evidence type="ECO:0000313" key="2">
    <source>
        <dbReference type="EMBL" id="TCS79950.1"/>
    </source>
</evidence>
<dbReference type="CDD" id="cd00211">
    <property type="entry name" value="PTS_IIA_fru"/>
    <property type="match status" value="1"/>
</dbReference>
<comment type="caution">
    <text evidence="2">The sequence shown here is derived from an EMBL/GenBank/DDBJ whole genome shotgun (WGS) entry which is preliminary data.</text>
</comment>